<dbReference type="EMBL" id="BJYU01000152">
    <property type="protein sequence ID" value="GEO18112.1"/>
    <property type="molecule type" value="Genomic_DNA"/>
</dbReference>
<organism evidence="2 3">
    <name type="scientific">Microvirga aerophila</name>
    <dbReference type="NCBI Taxonomy" id="670291"/>
    <lineage>
        <taxon>Bacteria</taxon>
        <taxon>Pseudomonadati</taxon>
        <taxon>Pseudomonadota</taxon>
        <taxon>Alphaproteobacteria</taxon>
        <taxon>Hyphomicrobiales</taxon>
        <taxon>Methylobacteriaceae</taxon>
        <taxon>Microvirga</taxon>
    </lineage>
</organism>
<keyword evidence="2" id="KW-0503">Monooxygenase</keyword>
<dbReference type="InterPro" id="IPR011008">
    <property type="entry name" value="Dimeric_a/b-barrel"/>
</dbReference>
<dbReference type="InterPro" id="IPR050744">
    <property type="entry name" value="AI-2_Isomerase_LsrG"/>
</dbReference>
<dbReference type="PROSITE" id="PS51725">
    <property type="entry name" value="ABM"/>
    <property type="match status" value="1"/>
</dbReference>
<proteinExistence type="predicted"/>
<evidence type="ECO:0000313" key="2">
    <source>
        <dbReference type="EMBL" id="GEO18112.1"/>
    </source>
</evidence>
<feature type="domain" description="ABM" evidence="1">
    <location>
        <begin position="8"/>
        <end position="97"/>
    </location>
</feature>
<dbReference type="PANTHER" id="PTHR33336">
    <property type="entry name" value="QUINOL MONOOXYGENASE YGIN-RELATED"/>
    <property type="match status" value="1"/>
</dbReference>
<dbReference type="PANTHER" id="PTHR33336:SF1">
    <property type="entry name" value="(4S)-4-HYDROXY-5-PHOSPHONOOXYPENTANE-2,3-DIONE ISOMERASE"/>
    <property type="match status" value="1"/>
</dbReference>
<gene>
    <name evidence="2" type="ORF">MAE02_58080</name>
</gene>
<dbReference type="RefSeq" id="WP_147022859.1">
    <property type="nucleotide sequence ID" value="NZ_BJYU01000152.1"/>
</dbReference>
<dbReference type="Gene3D" id="3.30.70.100">
    <property type="match status" value="1"/>
</dbReference>
<comment type="caution">
    <text evidence="2">The sequence shown here is derived from an EMBL/GenBank/DDBJ whole genome shotgun (WGS) entry which is preliminary data.</text>
</comment>
<keyword evidence="2" id="KW-0560">Oxidoreductase</keyword>
<dbReference type="InterPro" id="IPR007138">
    <property type="entry name" value="ABM_dom"/>
</dbReference>
<dbReference type="Proteomes" id="UP000321085">
    <property type="component" value="Unassembled WGS sequence"/>
</dbReference>
<evidence type="ECO:0000313" key="3">
    <source>
        <dbReference type="Proteomes" id="UP000321085"/>
    </source>
</evidence>
<protein>
    <submittedName>
        <fullName evidence="2">Antibiotic biosynthesis monooxygenase</fullName>
    </submittedName>
</protein>
<keyword evidence="3" id="KW-1185">Reference proteome</keyword>
<dbReference type="SUPFAM" id="SSF54909">
    <property type="entry name" value="Dimeric alpha+beta barrel"/>
    <property type="match status" value="1"/>
</dbReference>
<evidence type="ECO:0000259" key="1">
    <source>
        <dbReference type="PROSITE" id="PS51725"/>
    </source>
</evidence>
<reference evidence="2 3" key="1">
    <citation type="submission" date="2019-07" db="EMBL/GenBank/DDBJ databases">
        <title>Whole genome shotgun sequence of Microvirga aerophila NBRC 106136.</title>
        <authorList>
            <person name="Hosoyama A."/>
            <person name="Uohara A."/>
            <person name="Ohji S."/>
            <person name="Ichikawa N."/>
        </authorList>
    </citation>
    <scope>NUCLEOTIDE SEQUENCE [LARGE SCALE GENOMIC DNA]</scope>
    <source>
        <strain evidence="2 3">NBRC 106136</strain>
    </source>
</reference>
<sequence length="102" mass="11660">MTARRDGYAVIVTFAVEPAYREAFRHAILGNASASRTLEPGCSVFDVCESEDGSEVFLYEIYDSEAAFREHLATDHFRRFDALVAPWVVDKRVKTYHRLVKD</sequence>
<dbReference type="GO" id="GO:0004497">
    <property type="term" value="F:monooxygenase activity"/>
    <property type="evidence" value="ECO:0007669"/>
    <property type="project" value="UniProtKB-KW"/>
</dbReference>
<dbReference type="AlphaFoldDB" id="A0A512C1M1"/>
<dbReference type="Pfam" id="PF03992">
    <property type="entry name" value="ABM"/>
    <property type="match status" value="1"/>
</dbReference>
<dbReference type="GO" id="GO:0005829">
    <property type="term" value="C:cytosol"/>
    <property type="evidence" value="ECO:0007669"/>
    <property type="project" value="TreeGrafter"/>
</dbReference>
<name>A0A512C1M1_9HYPH</name>
<accession>A0A512C1M1</accession>